<dbReference type="SUPFAM" id="SSF52540">
    <property type="entry name" value="P-loop containing nucleoside triphosphate hydrolases"/>
    <property type="match status" value="1"/>
</dbReference>
<dbReference type="PROSITE" id="PS51192">
    <property type="entry name" value="HELICASE_ATP_BIND_1"/>
    <property type="match status" value="1"/>
</dbReference>
<feature type="domain" description="Helicase ATP-binding" evidence="11">
    <location>
        <begin position="28"/>
        <end position="268"/>
    </location>
</feature>
<keyword evidence="4 13" id="KW-0347">Helicase</keyword>
<comment type="caution">
    <text evidence="13">The sequence shown here is derived from an EMBL/GenBank/DDBJ whole genome shotgun (WGS) entry which is preliminary data.</text>
</comment>
<keyword evidence="14" id="KW-1185">Reference proteome</keyword>
<dbReference type="SMART" id="SM00490">
    <property type="entry name" value="HELICc"/>
    <property type="match status" value="1"/>
</dbReference>
<evidence type="ECO:0000256" key="8">
    <source>
        <dbReference type="ARBA" id="ARBA00023235"/>
    </source>
</evidence>
<evidence type="ECO:0000313" key="14">
    <source>
        <dbReference type="Proteomes" id="UP000253529"/>
    </source>
</evidence>
<accession>A0A366EMF8</accession>
<dbReference type="GO" id="GO:0016887">
    <property type="term" value="F:ATP hydrolysis activity"/>
    <property type="evidence" value="ECO:0007669"/>
    <property type="project" value="TreeGrafter"/>
</dbReference>
<proteinExistence type="inferred from homology"/>
<keyword evidence="6" id="KW-0238">DNA-binding</keyword>
<dbReference type="InterPro" id="IPR013701">
    <property type="entry name" value="Lhr-like_DEAD/DEAH_assoc"/>
</dbReference>
<protein>
    <submittedName>
        <fullName evidence="13">ATP-dependent Lhr-like helicase</fullName>
    </submittedName>
</protein>
<evidence type="ECO:0000256" key="9">
    <source>
        <dbReference type="ARBA" id="ARBA00093467"/>
    </source>
</evidence>
<name>A0A366EMF8_9HYPH</name>
<dbReference type="PANTHER" id="PTHR47962:SF3">
    <property type="entry name" value="LARGE ATP-DEPENDENT HELICASE-RELATED PROTEIN"/>
    <property type="match status" value="1"/>
</dbReference>
<dbReference type="RefSeq" id="WP_113892779.1">
    <property type="nucleotide sequence ID" value="NZ_QNRK01000044.1"/>
</dbReference>
<dbReference type="InterPro" id="IPR014001">
    <property type="entry name" value="Helicase_ATP-bd"/>
</dbReference>
<dbReference type="GO" id="GO:0006281">
    <property type="term" value="P:DNA repair"/>
    <property type="evidence" value="ECO:0007669"/>
    <property type="project" value="UniProtKB-KW"/>
</dbReference>
<keyword evidence="3" id="KW-0378">Hydrolase</keyword>
<keyword evidence="1" id="KW-0547">Nucleotide-binding</keyword>
<dbReference type="NCBIfam" id="TIGR04121">
    <property type="entry name" value="DEXH_lig_assoc"/>
    <property type="match status" value="1"/>
</dbReference>
<evidence type="ECO:0000256" key="1">
    <source>
        <dbReference type="ARBA" id="ARBA00022741"/>
    </source>
</evidence>
<dbReference type="InterPro" id="IPR011545">
    <property type="entry name" value="DEAD/DEAH_box_helicase_dom"/>
</dbReference>
<dbReference type="Pfam" id="PF00271">
    <property type="entry name" value="Helicase_C"/>
    <property type="match status" value="1"/>
</dbReference>
<gene>
    <name evidence="13" type="ORF">DFR50_14420</name>
</gene>
<dbReference type="PANTHER" id="PTHR47962">
    <property type="entry name" value="ATP-DEPENDENT HELICASE LHR-RELATED-RELATED"/>
    <property type="match status" value="1"/>
</dbReference>
<evidence type="ECO:0000259" key="11">
    <source>
        <dbReference type="PROSITE" id="PS51192"/>
    </source>
</evidence>
<dbReference type="Pfam" id="PF08494">
    <property type="entry name" value="DEAD_assoc"/>
    <property type="match status" value="1"/>
</dbReference>
<evidence type="ECO:0000256" key="10">
    <source>
        <dbReference type="SAM" id="MobiDB-lite"/>
    </source>
</evidence>
<dbReference type="InterPro" id="IPR001650">
    <property type="entry name" value="Helicase_C-like"/>
</dbReference>
<evidence type="ECO:0000256" key="2">
    <source>
        <dbReference type="ARBA" id="ARBA00022763"/>
    </source>
</evidence>
<dbReference type="SMART" id="SM00487">
    <property type="entry name" value="DEXDc"/>
    <property type="match status" value="1"/>
</dbReference>
<keyword evidence="2" id="KW-0227">DNA damage</keyword>
<dbReference type="PIRSF" id="PIRSF037307">
    <property type="entry name" value="Lhr-like_helic_prd"/>
    <property type="match status" value="1"/>
</dbReference>
<dbReference type="Pfam" id="PF19306">
    <property type="entry name" value="WHD_Lhr"/>
    <property type="match status" value="1"/>
</dbReference>
<evidence type="ECO:0000256" key="3">
    <source>
        <dbReference type="ARBA" id="ARBA00022801"/>
    </source>
</evidence>
<reference evidence="13 14" key="1">
    <citation type="submission" date="2018-06" db="EMBL/GenBank/DDBJ databases">
        <title>Genomic Encyclopedia of Type Strains, Phase IV (KMG-IV): sequencing the most valuable type-strain genomes for metagenomic binning, comparative biology and taxonomic classification.</title>
        <authorList>
            <person name="Goeker M."/>
        </authorList>
    </citation>
    <scope>NUCLEOTIDE SEQUENCE [LARGE SCALE GENOMIC DNA]</scope>
    <source>
        <strain evidence="13 14">DSM 24875</strain>
    </source>
</reference>
<dbReference type="EMBL" id="QNRK01000044">
    <property type="protein sequence ID" value="RBP03464.1"/>
    <property type="molecule type" value="Genomic_DNA"/>
</dbReference>
<dbReference type="InterPro" id="IPR027417">
    <property type="entry name" value="P-loop_NTPase"/>
</dbReference>
<dbReference type="AlphaFoldDB" id="A0A366EMF8"/>
<evidence type="ECO:0000256" key="5">
    <source>
        <dbReference type="ARBA" id="ARBA00022840"/>
    </source>
</evidence>
<keyword evidence="7" id="KW-0234">DNA repair</keyword>
<feature type="domain" description="Helicase C-terminal" evidence="12">
    <location>
        <begin position="306"/>
        <end position="457"/>
    </location>
</feature>
<feature type="region of interest" description="Disordered" evidence="10">
    <location>
        <begin position="70"/>
        <end position="110"/>
    </location>
</feature>
<dbReference type="InterPro" id="IPR026362">
    <property type="entry name" value="DEXH_lig_assoc"/>
</dbReference>
<dbReference type="Proteomes" id="UP000253529">
    <property type="component" value="Unassembled WGS sequence"/>
</dbReference>
<dbReference type="GO" id="GO:0005524">
    <property type="term" value="F:ATP binding"/>
    <property type="evidence" value="ECO:0007669"/>
    <property type="project" value="UniProtKB-KW"/>
</dbReference>
<dbReference type="CDD" id="cd18796">
    <property type="entry name" value="SF2_C_LHR"/>
    <property type="match status" value="1"/>
</dbReference>
<dbReference type="Gene3D" id="3.40.50.300">
    <property type="entry name" value="P-loop containing nucleotide triphosphate hydrolases"/>
    <property type="match status" value="2"/>
</dbReference>
<organism evidence="13 14">
    <name type="scientific">Roseiarcus fermentans</name>
    <dbReference type="NCBI Taxonomy" id="1473586"/>
    <lineage>
        <taxon>Bacteria</taxon>
        <taxon>Pseudomonadati</taxon>
        <taxon>Pseudomonadota</taxon>
        <taxon>Alphaproteobacteria</taxon>
        <taxon>Hyphomicrobiales</taxon>
        <taxon>Roseiarcaceae</taxon>
        <taxon>Roseiarcus</taxon>
    </lineage>
</organism>
<evidence type="ECO:0000313" key="13">
    <source>
        <dbReference type="EMBL" id="RBP03464.1"/>
    </source>
</evidence>
<dbReference type="PROSITE" id="PS51194">
    <property type="entry name" value="HELICASE_CTER"/>
    <property type="match status" value="1"/>
</dbReference>
<keyword evidence="8" id="KW-0413">Isomerase</keyword>
<comment type="similarity">
    <text evidence="9">Belongs to the Lhr helicase family. Lhr-Core subfamily.</text>
</comment>
<dbReference type="InterPro" id="IPR017170">
    <property type="entry name" value="Lhr-like"/>
</dbReference>
<evidence type="ECO:0000256" key="4">
    <source>
        <dbReference type="ARBA" id="ARBA00022806"/>
    </source>
</evidence>
<dbReference type="InterPro" id="IPR045628">
    <property type="entry name" value="Lhr_WH_dom"/>
</dbReference>
<dbReference type="GO" id="GO:0003677">
    <property type="term" value="F:DNA binding"/>
    <property type="evidence" value="ECO:0007669"/>
    <property type="project" value="UniProtKB-KW"/>
</dbReference>
<sequence>MAEARAAAVVAWLAERGWTPFPFQRETWALMRARRAGLLHATTGTGKTLAAALGAWLAYGDDGARRPLIRPADAGHLPPEGEGVASPAGVAPLPQGEGGGQRPPGEGSAAQTNIVATASHALALLWITPMRALAADTERALREAFAGVAARDPSGAPAWTVGARTGDTSAAERARQARSPPSALVTTPESLALMLSRPDARETFAGLRCVVVDEWHELIGNKRGVLTQLGLARLRGLRPGLPTWGLSATLGNLGEALRALLGPQAAGQGALVEARIDKPLIVDTLLPRAPGRFPWAGHLGAAMAAAVVAEIEAARTTLVFTNVRSQAELWYQSLLKLRPDWAGAIALHHGSLARETRDWVEQGLKAGTLKAVVCTSSLDLGVDFLPVERVLQVGSPKGVARLLQRAGRSGHAPGRVSRVTIVPSHALELIEAAAVRAAIRDGRIESRKSPDAPLDVLAQHCVTVALGGGFVPEDLLVEVRTTAAYAALSDEAWRWCLDFVSKGGPTLKAYPGFRRVVPGADGVWRVVDRDIAHRHRLNIGAIVSDAAVVVQYGPAPRGAKLGSVEEGFVARMRAGQRFWFGGRILEFVRLEAGTAFVKAAKGGGTTPAWAGGRMPLSTTLADAMVEAFARAAKGDYDSPELAAARPMLEVQAKWSALPTPSTLLAETLTSREGWRLFVYPFAGRDIHLGLASLVAWRAARAEPGTFSLSVNDYGFEILSGSSRDWAALLPDCLAPAPDLAALTAEVVESLNAGELARRRFRDIAHIAGLVVAGYPGQRKSAKTMQASSGLFYDVFRKYDPDNGLLRQAEREALDDELDVKRLMTTLDAMAARRLDLRPLERATPLAFPLMVERFREQLSNETLTARIERMLGDLNAAADA</sequence>
<dbReference type="Pfam" id="PF00270">
    <property type="entry name" value="DEAD"/>
    <property type="match status" value="1"/>
</dbReference>
<dbReference type="InterPro" id="IPR052511">
    <property type="entry name" value="ATP-dep_Helicase"/>
</dbReference>
<evidence type="ECO:0000256" key="7">
    <source>
        <dbReference type="ARBA" id="ARBA00023204"/>
    </source>
</evidence>
<keyword evidence="5" id="KW-0067">ATP-binding</keyword>
<dbReference type="OrthoDB" id="9815222at2"/>
<dbReference type="GO" id="GO:0004386">
    <property type="term" value="F:helicase activity"/>
    <property type="evidence" value="ECO:0007669"/>
    <property type="project" value="UniProtKB-KW"/>
</dbReference>
<evidence type="ECO:0000256" key="6">
    <source>
        <dbReference type="ARBA" id="ARBA00023125"/>
    </source>
</evidence>
<evidence type="ECO:0000259" key="12">
    <source>
        <dbReference type="PROSITE" id="PS51194"/>
    </source>
</evidence>